<proteinExistence type="predicted"/>
<reference evidence="2" key="1">
    <citation type="journal article" date="2008" name="Nat. Genet.">
        <title>The Pristionchus pacificus genome provides a unique perspective on nematode lifestyle and parasitism.</title>
        <authorList>
            <person name="Dieterich C."/>
            <person name="Clifton S.W."/>
            <person name="Schuster L.N."/>
            <person name="Chinwalla A."/>
            <person name="Delehaunty K."/>
            <person name="Dinkelacker I."/>
            <person name="Fulton L."/>
            <person name="Fulton R."/>
            <person name="Godfrey J."/>
            <person name="Minx P."/>
            <person name="Mitreva M."/>
            <person name="Roeseler W."/>
            <person name="Tian H."/>
            <person name="Witte H."/>
            <person name="Yang S.P."/>
            <person name="Wilson R.K."/>
            <person name="Sommer R.J."/>
        </authorList>
    </citation>
    <scope>NUCLEOTIDE SEQUENCE [LARGE SCALE GENOMIC DNA]</scope>
    <source>
        <strain evidence="2">PS312</strain>
    </source>
</reference>
<name>A0A2A6C1V5_PRIPA</name>
<sequence>MLICEIRVSKRFRIMCFPRCCGCNTIKISSNIFAIISSLLAFIACKYDQPICMLPVLVYTTAAKIQAALMIVIAILVIGVSLIYVVEPSLTMKMFISTYGQWQIHSITNIMTKRCCCGVFSVTTGAQILAALMILGAVGSIISVCVPNEKHTTGTRIGTALSSVLELIAGALVFMAINKKRAVLMTPILAYAAISLFFIAIACILCVYGLFDQHSVVPNWIRHLLEKEDVHNVTAVTNTTELITTTEEPINPEHYVFIITVIFTLISFISFVFSLWYFTVFNNCYKHLREQESTRAYSQYQAFILAIDDITILESTRIIIMIILTMAIELSILFGGCIIVTIEVYILSVKIIERIFATVHIANYEALTNCAAFFGVAMGAAGMCGFLHMYYRGQDENLSSLFFELFDLSHSIVPCVPAPSTIEVEQMNGTTAESYFRNLDGAWNIREQ</sequence>
<gene>
    <name evidence="1" type="primary">WBGene00279131</name>
</gene>
<reference evidence="1" key="2">
    <citation type="submission" date="2022-06" db="UniProtKB">
        <authorList>
            <consortium name="EnsemblMetazoa"/>
        </authorList>
    </citation>
    <scope>IDENTIFICATION</scope>
    <source>
        <strain evidence="1">PS312</strain>
    </source>
</reference>
<organism evidence="1 2">
    <name type="scientific">Pristionchus pacificus</name>
    <name type="common">Parasitic nematode worm</name>
    <dbReference type="NCBI Taxonomy" id="54126"/>
    <lineage>
        <taxon>Eukaryota</taxon>
        <taxon>Metazoa</taxon>
        <taxon>Ecdysozoa</taxon>
        <taxon>Nematoda</taxon>
        <taxon>Chromadorea</taxon>
        <taxon>Rhabditida</taxon>
        <taxon>Rhabditina</taxon>
        <taxon>Diplogasteromorpha</taxon>
        <taxon>Diplogasteroidea</taxon>
        <taxon>Neodiplogasteridae</taxon>
        <taxon>Pristionchus</taxon>
    </lineage>
</organism>
<dbReference type="PANTHER" id="PTHR34851">
    <property type="entry name" value="PROTEIN CBG05235-RELATED"/>
    <property type="match status" value="1"/>
</dbReference>
<evidence type="ECO:0000313" key="2">
    <source>
        <dbReference type="Proteomes" id="UP000005239"/>
    </source>
</evidence>
<dbReference type="InterPro" id="IPR056709">
    <property type="entry name" value="DUF7807"/>
</dbReference>
<dbReference type="PANTHER" id="PTHR34851:SF5">
    <property type="entry name" value="MARVEL DOMAIN-CONTAINING PROTEIN"/>
    <property type="match status" value="1"/>
</dbReference>
<accession>A0A2A6C1V5</accession>
<dbReference type="AlphaFoldDB" id="A0A2A6C1V5"/>
<keyword evidence="2" id="KW-1185">Reference proteome</keyword>
<protein>
    <submittedName>
        <fullName evidence="1">Uncharacterized protein</fullName>
    </submittedName>
</protein>
<evidence type="ECO:0000313" key="1">
    <source>
        <dbReference type="EnsemblMetazoa" id="PPA40762.1"/>
    </source>
</evidence>
<accession>A0A8R1YUK9</accession>
<dbReference type="Pfam" id="PF25093">
    <property type="entry name" value="DUF7807"/>
    <property type="match status" value="1"/>
</dbReference>
<dbReference type="Proteomes" id="UP000005239">
    <property type="component" value="Unassembled WGS sequence"/>
</dbReference>
<dbReference type="EnsemblMetazoa" id="PPA40762.1">
    <property type="protein sequence ID" value="PPA40762.1"/>
    <property type="gene ID" value="WBGene00279131"/>
</dbReference>